<keyword evidence="12" id="KW-1185">Reference proteome</keyword>
<evidence type="ECO:0000256" key="1">
    <source>
        <dbReference type="ARBA" id="ARBA00004370"/>
    </source>
</evidence>
<feature type="region of interest" description="Disordered" evidence="9">
    <location>
        <begin position="61"/>
        <end position="103"/>
    </location>
</feature>
<dbReference type="RefSeq" id="XP_005538654.1">
    <property type="nucleotide sequence ID" value="XM_005538597.1"/>
</dbReference>
<dbReference type="GO" id="GO:0006605">
    <property type="term" value="P:protein targeting"/>
    <property type="evidence" value="ECO:0007669"/>
    <property type="project" value="InterPro"/>
</dbReference>
<dbReference type="AlphaFoldDB" id="M1VLM2"/>
<evidence type="ECO:0000256" key="6">
    <source>
        <dbReference type="ARBA" id="ARBA00022989"/>
    </source>
</evidence>
<dbReference type="NCBIfam" id="TIGR00964">
    <property type="entry name" value="secE_bact"/>
    <property type="match status" value="1"/>
</dbReference>
<feature type="compositionally biased region" description="Basic and acidic residues" evidence="9">
    <location>
        <begin position="86"/>
        <end position="98"/>
    </location>
</feature>
<evidence type="ECO:0000256" key="5">
    <source>
        <dbReference type="ARBA" id="ARBA00022927"/>
    </source>
</evidence>
<dbReference type="Proteomes" id="UP000007014">
    <property type="component" value="Chromosome 18"/>
</dbReference>
<dbReference type="InterPro" id="IPR038379">
    <property type="entry name" value="SecE_sf"/>
</dbReference>
<dbReference type="Pfam" id="PF00584">
    <property type="entry name" value="SecE"/>
    <property type="match status" value="1"/>
</dbReference>
<feature type="transmembrane region" description="Helical" evidence="10">
    <location>
        <begin position="185"/>
        <end position="205"/>
    </location>
</feature>
<sequence length="220" mass="24858">MDQRIAASRTSAFALQTLRYTRGRFALGGAATCCAPFGRRQRAAAAAVRVRPRSARLRCAQNEGERDDERLIESGKRTENTNGARRTNEHAETARETRASTSAAVANPGEGEALFPWISNHVDKVVDQVPKQTPNEQWDARIEREVAFMRRVKLRETSGLPAWIVFLLDLADEFRMIEWPSPKRTLRILVISVIFLVLSVSYIYVLDSVFGWLSSIFFES</sequence>
<keyword evidence="3" id="KW-0813">Transport</keyword>
<organism evidence="11 12">
    <name type="scientific">Cyanidioschyzon merolae (strain NIES-3377 / 10D)</name>
    <name type="common">Unicellular red alga</name>
    <dbReference type="NCBI Taxonomy" id="280699"/>
    <lineage>
        <taxon>Eukaryota</taxon>
        <taxon>Rhodophyta</taxon>
        <taxon>Bangiophyceae</taxon>
        <taxon>Cyanidiales</taxon>
        <taxon>Cyanidiaceae</taxon>
        <taxon>Cyanidioschyzon</taxon>
    </lineage>
</organism>
<accession>M1VLM2</accession>
<evidence type="ECO:0000256" key="7">
    <source>
        <dbReference type="ARBA" id="ARBA00023010"/>
    </source>
</evidence>
<dbReference type="Gramene" id="CMR443CT">
    <property type="protein sequence ID" value="CMR443CT"/>
    <property type="gene ID" value="CMR443C"/>
</dbReference>
<dbReference type="Gene3D" id="1.20.5.1030">
    <property type="entry name" value="Preprotein translocase secy subunit"/>
    <property type="match status" value="1"/>
</dbReference>
<evidence type="ECO:0000256" key="9">
    <source>
        <dbReference type="SAM" id="MobiDB-lite"/>
    </source>
</evidence>
<dbReference type="GO" id="GO:0006886">
    <property type="term" value="P:intracellular protein transport"/>
    <property type="evidence" value="ECO:0007669"/>
    <property type="project" value="InterPro"/>
</dbReference>
<dbReference type="EMBL" id="AP006500">
    <property type="protein sequence ID" value="BAM82618.1"/>
    <property type="molecule type" value="Genomic_DNA"/>
</dbReference>
<proteinExistence type="inferred from homology"/>
<evidence type="ECO:0000256" key="8">
    <source>
        <dbReference type="ARBA" id="ARBA00023136"/>
    </source>
</evidence>
<dbReference type="HOGENOM" id="CLU_1257677_0_0_1"/>
<name>M1VLM2_CYAM1</name>
<reference evidence="11 12" key="1">
    <citation type="journal article" date="2004" name="Nature">
        <title>Genome sequence of the ultrasmall unicellular red alga Cyanidioschyzon merolae 10D.</title>
        <authorList>
            <person name="Matsuzaki M."/>
            <person name="Misumi O."/>
            <person name="Shin-i T."/>
            <person name="Maruyama S."/>
            <person name="Takahara M."/>
            <person name="Miyagishima S."/>
            <person name="Mori T."/>
            <person name="Nishida K."/>
            <person name="Yagisawa F."/>
            <person name="Nishida K."/>
            <person name="Yoshida Y."/>
            <person name="Nishimura Y."/>
            <person name="Nakao S."/>
            <person name="Kobayashi T."/>
            <person name="Momoyama Y."/>
            <person name="Higashiyama T."/>
            <person name="Minoda A."/>
            <person name="Sano M."/>
            <person name="Nomoto H."/>
            <person name="Oishi K."/>
            <person name="Hayashi H."/>
            <person name="Ohta F."/>
            <person name="Nishizaka S."/>
            <person name="Haga S."/>
            <person name="Miura S."/>
            <person name="Morishita T."/>
            <person name="Kabeya Y."/>
            <person name="Terasawa K."/>
            <person name="Suzuki Y."/>
            <person name="Ishii Y."/>
            <person name="Asakawa S."/>
            <person name="Takano H."/>
            <person name="Ohta N."/>
            <person name="Kuroiwa H."/>
            <person name="Tanaka K."/>
            <person name="Shimizu N."/>
            <person name="Sugano S."/>
            <person name="Sato N."/>
            <person name="Nozaki H."/>
            <person name="Ogasawara N."/>
            <person name="Kohara Y."/>
            <person name="Kuroiwa T."/>
        </authorList>
    </citation>
    <scope>NUCLEOTIDE SEQUENCE [LARGE SCALE GENOMIC DNA]</scope>
    <source>
        <strain evidence="11 12">10D</strain>
    </source>
</reference>
<dbReference type="GO" id="GO:0008320">
    <property type="term" value="F:protein transmembrane transporter activity"/>
    <property type="evidence" value="ECO:0007669"/>
    <property type="project" value="InterPro"/>
</dbReference>
<keyword evidence="5" id="KW-0653">Protein transport</keyword>
<comment type="subcellular location">
    <subcellularLocation>
        <location evidence="1">Membrane</location>
    </subcellularLocation>
</comment>
<dbReference type="InterPro" id="IPR005807">
    <property type="entry name" value="SecE_bac"/>
</dbReference>
<evidence type="ECO:0008006" key="13">
    <source>
        <dbReference type="Google" id="ProtNLM"/>
    </source>
</evidence>
<evidence type="ECO:0000256" key="4">
    <source>
        <dbReference type="ARBA" id="ARBA00022692"/>
    </source>
</evidence>
<reference evidence="11 12" key="2">
    <citation type="journal article" date="2007" name="BMC Biol.">
        <title>A 100%-complete sequence reveals unusually simple genomic features in the hot-spring red alga Cyanidioschyzon merolae.</title>
        <authorList>
            <person name="Nozaki H."/>
            <person name="Takano H."/>
            <person name="Misumi O."/>
            <person name="Terasawa K."/>
            <person name="Matsuzaki M."/>
            <person name="Maruyama S."/>
            <person name="Nishida K."/>
            <person name="Yagisawa F."/>
            <person name="Yoshida Y."/>
            <person name="Fujiwara T."/>
            <person name="Takio S."/>
            <person name="Tamura K."/>
            <person name="Chung S.J."/>
            <person name="Nakamura S."/>
            <person name="Kuroiwa H."/>
            <person name="Tanaka K."/>
            <person name="Sato N."/>
            <person name="Kuroiwa T."/>
        </authorList>
    </citation>
    <scope>NUCLEOTIDE SEQUENCE [LARGE SCALE GENOMIC DNA]</scope>
    <source>
        <strain evidence="11 12">10D</strain>
    </source>
</reference>
<keyword evidence="7" id="KW-0811">Translocation</keyword>
<evidence type="ECO:0000256" key="3">
    <source>
        <dbReference type="ARBA" id="ARBA00022448"/>
    </source>
</evidence>
<dbReference type="OrthoDB" id="10520134at2759"/>
<evidence type="ECO:0000313" key="12">
    <source>
        <dbReference type="Proteomes" id="UP000007014"/>
    </source>
</evidence>
<keyword evidence="6 10" id="KW-1133">Transmembrane helix</keyword>
<dbReference type="KEGG" id="cme:CYME_CMR443C"/>
<evidence type="ECO:0000313" key="11">
    <source>
        <dbReference type="EMBL" id="BAM82618.1"/>
    </source>
</evidence>
<evidence type="ECO:0000256" key="2">
    <source>
        <dbReference type="ARBA" id="ARBA00008274"/>
    </source>
</evidence>
<gene>
    <name evidence="11" type="ORF">CYME_CMR443C</name>
</gene>
<dbReference type="GO" id="GO:0016020">
    <property type="term" value="C:membrane"/>
    <property type="evidence" value="ECO:0007669"/>
    <property type="project" value="UniProtKB-SubCell"/>
</dbReference>
<dbReference type="GeneID" id="16997107"/>
<evidence type="ECO:0000256" key="10">
    <source>
        <dbReference type="SAM" id="Phobius"/>
    </source>
</evidence>
<dbReference type="GO" id="GO:0009306">
    <property type="term" value="P:protein secretion"/>
    <property type="evidence" value="ECO:0007669"/>
    <property type="project" value="InterPro"/>
</dbReference>
<feature type="compositionally biased region" description="Basic and acidic residues" evidence="9">
    <location>
        <begin position="63"/>
        <end position="79"/>
    </location>
</feature>
<dbReference type="InterPro" id="IPR001901">
    <property type="entry name" value="Translocase_SecE/Sec61-g"/>
</dbReference>
<keyword evidence="4 10" id="KW-0812">Transmembrane</keyword>
<keyword evidence="8 10" id="KW-0472">Membrane</keyword>
<protein>
    <recommendedName>
        <fullName evidence="13">Preprotein translocase subunit SecE</fullName>
    </recommendedName>
</protein>
<comment type="similarity">
    <text evidence="2">Belongs to the SecE/SEC61-gamma family.</text>
</comment>